<dbReference type="Proteomes" id="UP000799766">
    <property type="component" value="Unassembled WGS sequence"/>
</dbReference>
<evidence type="ECO:0000313" key="3">
    <source>
        <dbReference type="Proteomes" id="UP000799766"/>
    </source>
</evidence>
<proteinExistence type="predicted"/>
<reference evidence="2" key="1">
    <citation type="journal article" date="2020" name="Stud. Mycol.">
        <title>101 Dothideomycetes genomes: a test case for predicting lifestyles and emergence of pathogens.</title>
        <authorList>
            <person name="Haridas S."/>
            <person name="Albert R."/>
            <person name="Binder M."/>
            <person name="Bloem J."/>
            <person name="Labutti K."/>
            <person name="Salamov A."/>
            <person name="Andreopoulos B."/>
            <person name="Baker S."/>
            <person name="Barry K."/>
            <person name="Bills G."/>
            <person name="Bluhm B."/>
            <person name="Cannon C."/>
            <person name="Castanera R."/>
            <person name="Culley D."/>
            <person name="Daum C."/>
            <person name="Ezra D."/>
            <person name="Gonzalez J."/>
            <person name="Henrissat B."/>
            <person name="Kuo A."/>
            <person name="Liang C."/>
            <person name="Lipzen A."/>
            <person name="Lutzoni F."/>
            <person name="Magnuson J."/>
            <person name="Mondo S."/>
            <person name="Nolan M."/>
            <person name="Ohm R."/>
            <person name="Pangilinan J."/>
            <person name="Park H.-J."/>
            <person name="Ramirez L."/>
            <person name="Alfaro M."/>
            <person name="Sun H."/>
            <person name="Tritt A."/>
            <person name="Yoshinaga Y."/>
            <person name="Zwiers L.-H."/>
            <person name="Turgeon B."/>
            <person name="Goodwin S."/>
            <person name="Spatafora J."/>
            <person name="Crous P."/>
            <person name="Grigoriev I."/>
        </authorList>
    </citation>
    <scope>NUCLEOTIDE SEQUENCE</scope>
    <source>
        <strain evidence="2">ATCC 16933</strain>
    </source>
</reference>
<sequence length="266" mass="28859">MTHEPVQRRGTVGAMAAGQSGDGEDEDGPGGAWRKAGYGAKERGRDTETTTRSAGARAAAHEAEGTDEGGEQSQDAISTQVSEDTELPPAPRIGLCSYRAGHVCASASTAQRARSHAPGCADARPPCPFANALVYLAPCVAHTPYVAHDLLPLHGAERVASLAHWAPRETRPDAGPLGAVEKGSRADGWEDGEAVRRRRIVLVEGRRRKQARQTVRDGRKWVGNGDEGGVEVWDWRCLEEVAEWEGGQGRWEGELEVILERWRFRR</sequence>
<name>A0A6A6NWQ6_9PEZI</name>
<evidence type="ECO:0000256" key="1">
    <source>
        <dbReference type="SAM" id="MobiDB-lite"/>
    </source>
</evidence>
<evidence type="ECO:0000313" key="2">
    <source>
        <dbReference type="EMBL" id="KAF2455693.1"/>
    </source>
</evidence>
<feature type="compositionally biased region" description="Basic and acidic residues" evidence="1">
    <location>
        <begin position="40"/>
        <end position="49"/>
    </location>
</feature>
<organism evidence="2 3">
    <name type="scientific">Lineolata rhizophorae</name>
    <dbReference type="NCBI Taxonomy" id="578093"/>
    <lineage>
        <taxon>Eukaryota</taxon>
        <taxon>Fungi</taxon>
        <taxon>Dikarya</taxon>
        <taxon>Ascomycota</taxon>
        <taxon>Pezizomycotina</taxon>
        <taxon>Dothideomycetes</taxon>
        <taxon>Dothideomycetes incertae sedis</taxon>
        <taxon>Lineolatales</taxon>
        <taxon>Lineolataceae</taxon>
        <taxon>Lineolata</taxon>
    </lineage>
</organism>
<keyword evidence="3" id="KW-1185">Reference proteome</keyword>
<gene>
    <name evidence="2" type="ORF">BDY21DRAFT_70609</name>
</gene>
<dbReference type="AlphaFoldDB" id="A0A6A6NWQ6"/>
<accession>A0A6A6NWQ6</accession>
<feature type="compositionally biased region" description="Polar residues" evidence="1">
    <location>
        <begin position="71"/>
        <end position="82"/>
    </location>
</feature>
<protein>
    <submittedName>
        <fullName evidence="2">Uncharacterized protein</fullName>
    </submittedName>
</protein>
<dbReference type="EMBL" id="MU001686">
    <property type="protein sequence ID" value="KAF2455693.1"/>
    <property type="molecule type" value="Genomic_DNA"/>
</dbReference>
<feature type="region of interest" description="Disordered" evidence="1">
    <location>
        <begin position="1"/>
        <end position="90"/>
    </location>
</feature>